<proteinExistence type="predicted"/>
<dbReference type="AlphaFoldDB" id="A0A327SS20"/>
<accession>A0A327SS20</accession>
<dbReference type="Proteomes" id="UP000249754">
    <property type="component" value="Unassembled WGS sequence"/>
</dbReference>
<evidence type="ECO:0000313" key="2">
    <source>
        <dbReference type="Proteomes" id="UP000249754"/>
    </source>
</evidence>
<dbReference type="EMBL" id="QLLR01000008">
    <property type="protein sequence ID" value="RAJ31721.1"/>
    <property type="molecule type" value="Genomic_DNA"/>
</dbReference>
<name>A0A327SS20_9SPHI</name>
<sequence length="66" mass="7666">MIIVFKDNSMRRISDKRNVTPEQAIELLAEHGTKVTKEEAILILDFMYKFCILAVNQLVTNDKIKK</sequence>
<comment type="caution">
    <text evidence="1">The sequence shown here is derived from an EMBL/GenBank/DDBJ whole genome shotgun (WGS) entry which is preliminary data.</text>
</comment>
<protein>
    <submittedName>
        <fullName evidence="1">Uncharacterized protein</fullName>
    </submittedName>
</protein>
<gene>
    <name evidence="1" type="ORF">LY11_02221</name>
</gene>
<evidence type="ECO:0000313" key="1">
    <source>
        <dbReference type="EMBL" id="RAJ31721.1"/>
    </source>
</evidence>
<organism evidence="1 2">
    <name type="scientific">Pedobacter cryoconitis</name>
    <dbReference type="NCBI Taxonomy" id="188932"/>
    <lineage>
        <taxon>Bacteria</taxon>
        <taxon>Pseudomonadati</taxon>
        <taxon>Bacteroidota</taxon>
        <taxon>Sphingobacteriia</taxon>
        <taxon>Sphingobacteriales</taxon>
        <taxon>Sphingobacteriaceae</taxon>
        <taxon>Pedobacter</taxon>
    </lineage>
</organism>
<reference evidence="1 2" key="1">
    <citation type="submission" date="2018-06" db="EMBL/GenBank/DDBJ databases">
        <title>Genomic Encyclopedia of Archaeal and Bacterial Type Strains, Phase II (KMG-II): from individual species to whole genera.</title>
        <authorList>
            <person name="Goeker M."/>
        </authorList>
    </citation>
    <scope>NUCLEOTIDE SEQUENCE [LARGE SCALE GENOMIC DNA]</scope>
    <source>
        <strain evidence="1 2">DSM 14825</strain>
    </source>
</reference>